<comment type="caution">
    <text evidence="3">The sequence shown here is derived from an EMBL/GenBank/DDBJ whole genome shotgun (WGS) entry which is preliminary data.</text>
</comment>
<dbReference type="InterPro" id="IPR019692">
    <property type="entry name" value="CFP-6_PH"/>
</dbReference>
<dbReference type="Proteomes" id="UP000435304">
    <property type="component" value="Unassembled WGS sequence"/>
</dbReference>
<gene>
    <name evidence="3" type="ORF">GC722_13595</name>
</gene>
<accession>A0A6A9UWE9</accession>
<dbReference type="AlphaFoldDB" id="A0A6A9UWE9"/>
<proteinExistence type="predicted"/>
<reference evidence="3 4" key="1">
    <citation type="submission" date="2019-12" db="EMBL/GenBank/DDBJ databases">
        <title>Auraticoccus cholistani sp. nov., an actinomycete isolated from soil of Cholistan desert.</title>
        <authorList>
            <person name="Cheema M.T."/>
        </authorList>
    </citation>
    <scope>NUCLEOTIDE SEQUENCE [LARGE SCALE GENOMIC DNA]</scope>
    <source>
        <strain evidence="3 4">F435</strain>
    </source>
</reference>
<feature type="transmembrane region" description="Helical" evidence="1">
    <location>
        <begin position="58"/>
        <end position="82"/>
    </location>
</feature>
<keyword evidence="1" id="KW-0812">Transmembrane</keyword>
<dbReference type="Pfam" id="PF10756">
    <property type="entry name" value="bPH_6"/>
    <property type="match status" value="1"/>
</dbReference>
<organism evidence="3 4">
    <name type="scientific">Auraticoccus cholistanensis</name>
    <dbReference type="NCBI Taxonomy" id="2656650"/>
    <lineage>
        <taxon>Bacteria</taxon>
        <taxon>Bacillati</taxon>
        <taxon>Actinomycetota</taxon>
        <taxon>Actinomycetes</taxon>
        <taxon>Propionibacteriales</taxon>
        <taxon>Propionibacteriaceae</taxon>
        <taxon>Auraticoccus</taxon>
    </lineage>
</organism>
<feature type="transmembrane region" description="Helical" evidence="1">
    <location>
        <begin position="23"/>
        <end position="46"/>
    </location>
</feature>
<name>A0A6A9UWE9_9ACTN</name>
<keyword evidence="1" id="KW-1133">Transmembrane helix</keyword>
<evidence type="ECO:0000259" key="2">
    <source>
        <dbReference type="Pfam" id="PF10756"/>
    </source>
</evidence>
<evidence type="ECO:0000313" key="3">
    <source>
        <dbReference type="EMBL" id="MVA77051.1"/>
    </source>
</evidence>
<feature type="domain" description="Low molecular weight protein antigen 6 PH" evidence="2">
    <location>
        <begin position="80"/>
        <end position="150"/>
    </location>
</feature>
<dbReference type="EMBL" id="WPCU01000010">
    <property type="protein sequence ID" value="MVA77051.1"/>
    <property type="molecule type" value="Genomic_DNA"/>
</dbReference>
<dbReference type="RefSeq" id="WP_156611105.1">
    <property type="nucleotide sequence ID" value="NZ_WPCU01000010.1"/>
</dbReference>
<sequence length="160" mass="17936">MSAGDASATGSPPAGRVVFRPRVLLTFVTVVSVLFVAACLVGWFALGDLRQQFTLLQVATLVLFLAWTVGMMLALALSVVVVDDRGVTVRNGLVRRRYGFDEVRAVRYREHDSWAFLELHRTDEGGEHVRRQMMAIQRVDGPRSRADAQRLRDLIRARRG</sequence>
<protein>
    <recommendedName>
        <fullName evidence="2">Low molecular weight protein antigen 6 PH domain-containing protein</fullName>
    </recommendedName>
</protein>
<evidence type="ECO:0000256" key="1">
    <source>
        <dbReference type="SAM" id="Phobius"/>
    </source>
</evidence>
<keyword evidence="4" id="KW-1185">Reference proteome</keyword>
<keyword evidence="1" id="KW-0472">Membrane</keyword>
<evidence type="ECO:0000313" key="4">
    <source>
        <dbReference type="Proteomes" id="UP000435304"/>
    </source>
</evidence>